<protein>
    <submittedName>
        <fullName evidence="2">Uncharacterized protein</fullName>
    </submittedName>
</protein>
<comment type="caution">
    <text evidence="2">The sequence shown here is derived from an EMBL/GenBank/DDBJ whole genome shotgun (WGS) entry which is preliminary data.</text>
</comment>
<name>A0A8H4KBJ3_9HYPO</name>
<reference evidence="2" key="1">
    <citation type="submission" date="2020-01" db="EMBL/GenBank/DDBJ databases">
        <title>Identification and distribution of gene clusters putatively required for synthesis of sphingolipid metabolism inhibitors in phylogenetically diverse species of the filamentous fungus Fusarium.</title>
        <authorList>
            <person name="Kim H.-S."/>
            <person name="Busman M."/>
            <person name="Brown D.W."/>
            <person name="Divon H."/>
            <person name="Uhlig S."/>
            <person name="Proctor R.H."/>
        </authorList>
    </citation>
    <scope>NUCLEOTIDE SEQUENCE</scope>
    <source>
        <strain evidence="2">NRRL 53441</strain>
    </source>
</reference>
<dbReference type="AlphaFoldDB" id="A0A8H4KBJ3"/>
<evidence type="ECO:0000313" key="3">
    <source>
        <dbReference type="Proteomes" id="UP000605986"/>
    </source>
</evidence>
<sequence length="121" mass="13827">MKTRRRGEWRCTRSKEQTSESRLGTDSEGVIEHYGDDAVRWGEGEKAGDGSGGLWHSFECLGQRKREQDQEERRVEHRYLRRAARLASAGFGQSVSCVIMSCHLTLDDKEPLFSSSVRYCV</sequence>
<dbReference type="EMBL" id="JAADJG010000354">
    <property type="protein sequence ID" value="KAF4448207.1"/>
    <property type="molecule type" value="Genomic_DNA"/>
</dbReference>
<proteinExistence type="predicted"/>
<accession>A0A8H4KBJ3</accession>
<dbReference type="Proteomes" id="UP000605986">
    <property type="component" value="Unassembled WGS sequence"/>
</dbReference>
<feature type="region of interest" description="Disordered" evidence="1">
    <location>
        <begin position="1"/>
        <end position="28"/>
    </location>
</feature>
<organism evidence="2 3">
    <name type="scientific">Fusarium austroafricanum</name>
    <dbReference type="NCBI Taxonomy" id="2364996"/>
    <lineage>
        <taxon>Eukaryota</taxon>
        <taxon>Fungi</taxon>
        <taxon>Dikarya</taxon>
        <taxon>Ascomycota</taxon>
        <taxon>Pezizomycotina</taxon>
        <taxon>Sordariomycetes</taxon>
        <taxon>Hypocreomycetidae</taxon>
        <taxon>Hypocreales</taxon>
        <taxon>Nectriaceae</taxon>
        <taxon>Fusarium</taxon>
        <taxon>Fusarium concolor species complex</taxon>
    </lineage>
</organism>
<keyword evidence="3" id="KW-1185">Reference proteome</keyword>
<evidence type="ECO:0000256" key="1">
    <source>
        <dbReference type="SAM" id="MobiDB-lite"/>
    </source>
</evidence>
<gene>
    <name evidence="2" type="ORF">F53441_8368</name>
</gene>
<evidence type="ECO:0000313" key="2">
    <source>
        <dbReference type="EMBL" id="KAF4448207.1"/>
    </source>
</evidence>